<dbReference type="GO" id="GO:0006298">
    <property type="term" value="P:mismatch repair"/>
    <property type="evidence" value="ECO:0007669"/>
    <property type="project" value="TreeGrafter"/>
</dbReference>
<keyword evidence="4 7" id="KW-0808">Transferase</keyword>
<dbReference type="REBASE" id="815074">
    <property type="entry name" value="M.PspFG1ORF18470P"/>
</dbReference>
<dbReference type="EMBL" id="CP093310">
    <property type="protein sequence ID" value="WXX23718.1"/>
    <property type="molecule type" value="Genomic_DNA"/>
</dbReference>
<dbReference type="NCBIfam" id="TIGR00571">
    <property type="entry name" value="dam"/>
    <property type="match status" value="1"/>
</dbReference>
<evidence type="ECO:0000256" key="2">
    <source>
        <dbReference type="ARBA" id="ARBA00011900"/>
    </source>
</evidence>
<sequence>MKLIQSEYDKLEDKEAKQPFYYDKRDSFNKRDVSSVEHAGLFIFLNRAGFNGLYRVNKNNGFNVPIGSYKKPNFVFEDVILKASRLLSGVDICNISFEGALKLANEDNPEGLPTFFYFDPPYKPLNDSSSFTSYAKDSFNDDDQVKLKLVCDLLDEQGHQWLLSNSDTTNFDVTNTFFDDLYEGYKIERVKASRNINSKGTKRGQINELLIRNY</sequence>
<keyword evidence="3 7" id="KW-0489">Methyltransferase</keyword>
<keyword evidence="5" id="KW-0949">S-adenosyl-L-methionine</keyword>
<dbReference type="Pfam" id="PF02086">
    <property type="entry name" value="MethyltransfD12"/>
    <property type="match status" value="1"/>
</dbReference>
<name>A0AAU6PTK9_9GAMM</name>
<gene>
    <name evidence="7" type="ORF">MN210_18470</name>
</gene>
<dbReference type="GO" id="GO:0009307">
    <property type="term" value="P:DNA restriction-modification system"/>
    <property type="evidence" value="ECO:0007669"/>
    <property type="project" value="InterPro"/>
</dbReference>
<dbReference type="PANTHER" id="PTHR30481:SF3">
    <property type="entry name" value="DNA ADENINE METHYLASE"/>
    <property type="match status" value="1"/>
</dbReference>
<accession>A0AAU6PTK9</accession>
<dbReference type="KEGG" id="prae:MN210_18470"/>
<proteinExistence type="inferred from homology"/>
<evidence type="ECO:0000313" key="8">
    <source>
        <dbReference type="Proteomes" id="UP000829560"/>
    </source>
</evidence>
<dbReference type="InterPro" id="IPR029063">
    <property type="entry name" value="SAM-dependent_MTases_sf"/>
</dbReference>
<dbReference type="GO" id="GO:0032259">
    <property type="term" value="P:methylation"/>
    <property type="evidence" value="ECO:0007669"/>
    <property type="project" value="UniProtKB-KW"/>
</dbReference>
<reference evidence="7" key="1">
    <citation type="submission" date="2024-03" db="EMBL/GenBank/DDBJ databases">
        <title>Psychrobacter raelis sp. nov. isolated from a dog with peritonitis.</title>
        <authorList>
            <person name="Schiavone A."/>
            <person name="Manzulli V."/>
            <person name="Camarda A."/>
            <person name="Cafiero M.A."/>
            <person name="Vasco I."/>
            <person name="Marino L."/>
            <person name="Pennuzzi G."/>
            <person name="Serrecchia L."/>
            <person name="Galante D."/>
            <person name="Pugliese N."/>
        </authorList>
    </citation>
    <scope>NUCLEOTIDE SEQUENCE</scope>
    <source>
        <strain evidence="7">PraFG1</strain>
    </source>
</reference>
<comment type="catalytic activity">
    <reaction evidence="6">
        <text>a 2'-deoxyadenosine in DNA + S-adenosyl-L-methionine = an N(6)-methyl-2'-deoxyadenosine in DNA + S-adenosyl-L-homocysteine + H(+)</text>
        <dbReference type="Rhea" id="RHEA:15197"/>
        <dbReference type="Rhea" id="RHEA-COMP:12418"/>
        <dbReference type="Rhea" id="RHEA-COMP:12419"/>
        <dbReference type="ChEBI" id="CHEBI:15378"/>
        <dbReference type="ChEBI" id="CHEBI:57856"/>
        <dbReference type="ChEBI" id="CHEBI:59789"/>
        <dbReference type="ChEBI" id="CHEBI:90615"/>
        <dbReference type="ChEBI" id="CHEBI:90616"/>
        <dbReference type="EC" id="2.1.1.72"/>
    </reaction>
</comment>
<comment type="similarity">
    <text evidence="1">Belongs to the N(4)/N(6)-methyltransferase family.</text>
</comment>
<evidence type="ECO:0000256" key="1">
    <source>
        <dbReference type="ARBA" id="ARBA00006594"/>
    </source>
</evidence>
<evidence type="ECO:0000313" key="7">
    <source>
        <dbReference type="EMBL" id="WXX23718.1"/>
    </source>
</evidence>
<dbReference type="InterPro" id="IPR012327">
    <property type="entry name" value="MeTrfase_D12"/>
</dbReference>
<dbReference type="GO" id="GO:0009007">
    <property type="term" value="F:site-specific DNA-methyltransferase (adenine-specific) activity"/>
    <property type="evidence" value="ECO:0007669"/>
    <property type="project" value="UniProtKB-EC"/>
</dbReference>
<evidence type="ECO:0000256" key="4">
    <source>
        <dbReference type="ARBA" id="ARBA00022679"/>
    </source>
</evidence>
<dbReference type="Gene3D" id="1.10.1020.10">
    <property type="entry name" value="Adenine-specific Methyltransferase, Domain 2"/>
    <property type="match status" value="1"/>
</dbReference>
<dbReference type="Proteomes" id="UP000829560">
    <property type="component" value="Chromosome"/>
</dbReference>
<evidence type="ECO:0000256" key="3">
    <source>
        <dbReference type="ARBA" id="ARBA00022603"/>
    </source>
</evidence>
<organism evidence="7 8">
    <name type="scientific">Psychrobacter raelei</name>
    <dbReference type="NCBI Taxonomy" id="2565531"/>
    <lineage>
        <taxon>Bacteria</taxon>
        <taxon>Pseudomonadati</taxon>
        <taxon>Pseudomonadota</taxon>
        <taxon>Gammaproteobacteria</taxon>
        <taxon>Moraxellales</taxon>
        <taxon>Moraxellaceae</taxon>
        <taxon>Psychrobacter</taxon>
    </lineage>
</organism>
<dbReference type="GO" id="GO:0043565">
    <property type="term" value="F:sequence-specific DNA binding"/>
    <property type="evidence" value="ECO:0007669"/>
    <property type="project" value="TreeGrafter"/>
</dbReference>
<dbReference type="Gene3D" id="3.40.50.150">
    <property type="entry name" value="Vaccinia Virus protein VP39"/>
    <property type="match status" value="1"/>
</dbReference>
<dbReference type="PANTHER" id="PTHR30481">
    <property type="entry name" value="DNA ADENINE METHYLASE"/>
    <property type="match status" value="1"/>
</dbReference>
<evidence type="ECO:0000256" key="5">
    <source>
        <dbReference type="ARBA" id="ARBA00022691"/>
    </source>
</evidence>
<protein>
    <recommendedName>
        <fullName evidence="2">site-specific DNA-methyltransferase (adenine-specific)</fullName>
        <ecNumber evidence="2">2.1.1.72</ecNumber>
    </recommendedName>
</protein>
<dbReference type="InterPro" id="IPR023095">
    <property type="entry name" value="Ade_MeTrfase_dom_2"/>
</dbReference>
<evidence type="ECO:0000256" key="6">
    <source>
        <dbReference type="ARBA" id="ARBA00047942"/>
    </source>
</evidence>
<dbReference type="GO" id="GO:1904047">
    <property type="term" value="F:S-adenosyl-L-methionine binding"/>
    <property type="evidence" value="ECO:0007669"/>
    <property type="project" value="TreeGrafter"/>
</dbReference>
<dbReference type="SUPFAM" id="SSF53335">
    <property type="entry name" value="S-adenosyl-L-methionine-dependent methyltransferases"/>
    <property type="match status" value="1"/>
</dbReference>
<keyword evidence="8" id="KW-1185">Reference proteome</keyword>
<dbReference type="EC" id="2.1.1.72" evidence="2"/>
<dbReference type="AlphaFoldDB" id="A0AAU6PTK9"/>